<gene>
    <name evidence="2" type="ORF">S01H1_75139</name>
</gene>
<reference evidence="2" key="1">
    <citation type="journal article" date="2014" name="Front. Microbiol.">
        <title>High frequency of phylogenetically diverse reductive dehalogenase-homologous genes in deep subseafloor sedimentary metagenomes.</title>
        <authorList>
            <person name="Kawai M."/>
            <person name="Futagami T."/>
            <person name="Toyoda A."/>
            <person name="Takaki Y."/>
            <person name="Nishi S."/>
            <person name="Hori S."/>
            <person name="Arai W."/>
            <person name="Tsubouchi T."/>
            <person name="Morono Y."/>
            <person name="Uchiyama I."/>
            <person name="Ito T."/>
            <person name="Fujiyama A."/>
            <person name="Inagaki F."/>
            <person name="Takami H."/>
        </authorList>
    </citation>
    <scope>NUCLEOTIDE SEQUENCE</scope>
    <source>
        <strain evidence="2">Expedition CK06-06</strain>
    </source>
</reference>
<sequence>MPRGKDAPTRVGGEIDPYVQRSIQQSKQLAESRLVTAMQEAGATGRTAMAERGATQRAQIQAGTQRAGMAAQAESEDKRAAEDERAKRDDRKFAVAMQDASREF</sequence>
<dbReference type="AlphaFoldDB" id="X0XVB1"/>
<accession>X0XVB1</accession>
<evidence type="ECO:0000256" key="1">
    <source>
        <dbReference type="SAM" id="MobiDB-lite"/>
    </source>
</evidence>
<name>X0XVB1_9ZZZZ</name>
<feature type="region of interest" description="Disordered" evidence="1">
    <location>
        <begin position="44"/>
        <end position="91"/>
    </location>
</feature>
<protein>
    <submittedName>
        <fullName evidence="2">Uncharacterized protein</fullName>
    </submittedName>
</protein>
<feature type="non-terminal residue" evidence="2">
    <location>
        <position position="104"/>
    </location>
</feature>
<organism evidence="2">
    <name type="scientific">marine sediment metagenome</name>
    <dbReference type="NCBI Taxonomy" id="412755"/>
    <lineage>
        <taxon>unclassified sequences</taxon>
        <taxon>metagenomes</taxon>
        <taxon>ecological metagenomes</taxon>
    </lineage>
</organism>
<dbReference type="EMBL" id="BARS01050314">
    <property type="protein sequence ID" value="GAG47295.1"/>
    <property type="molecule type" value="Genomic_DNA"/>
</dbReference>
<evidence type="ECO:0000313" key="2">
    <source>
        <dbReference type="EMBL" id="GAG47295.1"/>
    </source>
</evidence>
<feature type="compositionally biased region" description="Basic and acidic residues" evidence="1">
    <location>
        <begin position="75"/>
        <end position="91"/>
    </location>
</feature>
<proteinExistence type="predicted"/>
<comment type="caution">
    <text evidence="2">The sequence shown here is derived from an EMBL/GenBank/DDBJ whole genome shotgun (WGS) entry which is preliminary data.</text>
</comment>